<name>D8JXW3_HYPDA</name>
<dbReference type="CDD" id="cd16913">
    <property type="entry name" value="YkuD_like"/>
    <property type="match status" value="1"/>
</dbReference>
<evidence type="ECO:0000256" key="8">
    <source>
        <dbReference type="ARBA" id="ARBA00023316"/>
    </source>
</evidence>
<dbReference type="GO" id="GO:0016757">
    <property type="term" value="F:glycosyltransferase activity"/>
    <property type="evidence" value="ECO:0007669"/>
    <property type="project" value="UniProtKB-KW"/>
</dbReference>
<dbReference type="MEROPS" id="C82.003"/>
<dbReference type="InterPro" id="IPR050979">
    <property type="entry name" value="LD-transpeptidase"/>
</dbReference>
<evidence type="ECO:0000256" key="6">
    <source>
        <dbReference type="ARBA" id="ARBA00022960"/>
    </source>
</evidence>
<comment type="similarity">
    <text evidence="2">Belongs to the YkuD family.</text>
</comment>
<keyword evidence="3" id="KW-0328">Glycosyltransferase</keyword>
<evidence type="ECO:0000256" key="5">
    <source>
        <dbReference type="ARBA" id="ARBA00022801"/>
    </source>
</evidence>
<evidence type="ECO:0000256" key="4">
    <source>
        <dbReference type="ARBA" id="ARBA00022679"/>
    </source>
</evidence>
<accession>D8JXW3</accession>
<dbReference type="Gene3D" id="2.40.440.10">
    <property type="entry name" value="L,D-transpeptidase catalytic domain-like"/>
    <property type="match status" value="1"/>
</dbReference>
<dbReference type="GO" id="GO:0071555">
    <property type="term" value="P:cell wall organization"/>
    <property type="evidence" value="ECO:0007669"/>
    <property type="project" value="UniProtKB-UniRule"/>
</dbReference>
<feature type="region of interest" description="Disordered" evidence="10">
    <location>
        <begin position="103"/>
        <end position="128"/>
    </location>
</feature>
<dbReference type="eggNOG" id="COG1376">
    <property type="taxonomic scope" value="Bacteria"/>
</dbReference>
<dbReference type="PROSITE" id="PS52029">
    <property type="entry name" value="LD_TPASE"/>
    <property type="match status" value="1"/>
</dbReference>
<dbReference type="GO" id="GO:0018104">
    <property type="term" value="P:peptidoglycan-protein cross-linking"/>
    <property type="evidence" value="ECO:0007669"/>
    <property type="project" value="TreeGrafter"/>
</dbReference>
<dbReference type="KEGG" id="hdn:Hden_1510"/>
<reference evidence="14" key="1">
    <citation type="journal article" date="2011" name="J. Bacteriol.">
        <title>Genome sequences of eight morphologically diverse alphaproteobacteria.</title>
        <authorList>
            <consortium name="US DOE Joint Genome Institute"/>
            <person name="Brown P.J."/>
            <person name="Kysela D.T."/>
            <person name="Buechlein A."/>
            <person name="Hemmerich C."/>
            <person name="Brun Y.V."/>
        </authorList>
    </citation>
    <scope>NUCLEOTIDE SEQUENCE [LARGE SCALE GENOMIC DNA]</scope>
    <source>
        <strain evidence="14">ATCC 51888 / DSM 1869 / NCIB 11706 / TK 0415</strain>
    </source>
</reference>
<dbReference type="OrthoDB" id="9813664at2"/>
<dbReference type="AlphaFoldDB" id="D8JXW3"/>
<keyword evidence="6 9" id="KW-0133">Cell shape</keyword>
<keyword evidence="8 9" id="KW-0961">Cell wall biogenesis/degradation</keyword>
<dbReference type="GO" id="GO:0005576">
    <property type="term" value="C:extracellular region"/>
    <property type="evidence" value="ECO:0007669"/>
    <property type="project" value="TreeGrafter"/>
</dbReference>
<feature type="active site" description="Nucleophile" evidence="9">
    <location>
        <position position="255"/>
    </location>
</feature>
<feature type="region of interest" description="Disordered" evidence="10">
    <location>
        <begin position="28"/>
        <end position="87"/>
    </location>
</feature>
<dbReference type="SUPFAM" id="SSF141523">
    <property type="entry name" value="L,D-transpeptidase catalytic domain-like"/>
    <property type="match status" value="1"/>
</dbReference>
<evidence type="ECO:0000259" key="12">
    <source>
        <dbReference type="PROSITE" id="PS52029"/>
    </source>
</evidence>
<dbReference type="Proteomes" id="UP000002033">
    <property type="component" value="Chromosome"/>
</dbReference>
<protein>
    <submittedName>
        <fullName evidence="13">ErfK/YbiS/YcfS/YnhG family protein</fullName>
    </submittedName>
</protein>
<evidence type="ECO:0000313" key="14">
    <source>
        <dbReference type="Proteomes" id="UP000002033"/>
    </source>
</evidence>
<keyword evidence="11" id="KW-0732">Signal</keyword>
<dbReference type="PANTHER" id="PTHR30582:SF24">
    <property type="entry name" value="L,D-TRANSPEPTIDASE ERFK_SRFK-RELATED"/>
    <property type="match status" value="1"/>
</dbReference>
<evidence type="ECO:0000256" key="9">
    <source>
        <dbReference type="PROSITE-ProRule" id="PRU01373"/>
    </source>
</evidence>
<dbReference type="GO" id="GO:0008360">
    <property type="term" value="P:regulation of cell shape"/>
    <property type="evidence" value="ECO:0007669"/>
    <property type="project" value="UniProtKB-UniRule"/>
</dbReference>
<feature type="compositionally biased region" description="Basic and acidic residues" evidence="10">
    <location>
        <begin position="298"/>
        <end position="314"/>
    </location>
</feature>
<proteinExistence type="inferred from homology"/>
<dbReference type="InterPro" id="IPR005490">
    <property type="entry name" value="LD_TPept_cat_dom"/>
</dbReference>
<feature type="compositionally biased region" description="Basic and acidic residues" evidence="10">
    <location>
        <begin position="59"/>
        <end position="71"/>
    </location>
</feature>
<evidence type="ECO:0000256" key="7">
    <source>
        <dbReference type="ARBA" id="ARBA00022984"/>
    </source>
</evidence>
<feature type="active site" description="Proton donor/acceptor" evidence="9">
    <location>
        <position position="239"/>
    </location>
</feature>
<dbReference type="STRING" id="582899.Hden_1510"/>
<feature type="signal peptide" evidence="11">
    <location>
        <begin position="1"/>
        <end position="23"/>
    </location>
</feature>
<feature type="region of interest" description="Disordered" evidence="10">
    <location>
        <begin position="290"/>
        <end position="330"/>
    </location>
</feature>
<evidence type="ECO:0000256" key="10">
    <source>
        <dbReference type="SAM" id="MobiDB-lite"/>
    </source>
</evidence>
<dbReference type="Pfam" id="PF03734">
    <property type="entry name" value="YkuD"/>
    <property type="match status" value="1"/>
</dbReference>
<keyword evidence="7 9" id="KW-0573">Peptidoglycan synthesis</keyword>
<sequence length="330" mass="37162" precursor="true">MKTFIATVAAFLVSTTWSTLASAQQWDPWDGGRGQIYSDQDDDDRGYDDNRYGGPRVYRRFDDNDDRRYDPRYNGGPDTSVRRDDRYDGRRYFDDRRYDGRDDYGAWDAAPQPDVEQQLSKTPGSNGGSRPYIQAVAPPVVPFSGPYSQGSIVIDASKRKLYYVLSSTSAYAYSIGVGRQGFGWSGKEKVSRIADWPDWYPPADMRKRKPELPTRMLGGIRNPLGAKAIYLGNTLYRIHGTNEPKSIGRAESSGCFRMLNENVLHLASLVRVGTEVTVVRSLDGKIASAASSKPVRAKASDRARPQRFDRRDFGGRGADFDDPYAYEPWR</sequence>
<dbReference type="PANTHER" id="PTHR30582">
    <property type="entry name" value="L,D-TRANSPEPTIDASE"/>
    <property type="match status" value="1"/>
</dbReference>
<organism evidence="13 14">
    <name type="scientific">Hyphomicrobium denitrificans (strain ATCC 51888 / DSM 1869 / NCIMB 11706 / TK 0415)</name>
    <dbReference type="NCBI Taxonomy" id="582899"/>
    <lineage>
        <taxon>Bacteria</taxon>
        <taxon>Pseudomonadati</taxon>
        <taxon>Pseudomonadota</taxon>
        <taxon>Alphaproteobacteria</taxon>
        <taxon>Hyphomicrobiales</taxon>
        <taxon>Hyphomicrobiaceae</taxon>
        <taxon>Hyphomicrobium</taxon>
    </lineage>
</organism>
<dbReference type="GO" id="GO:0071972">
    <property type="term" value="F:peptidoglycan L,D-transpeptidase activity"/>
    <property type="evidence" value="ECO:0007669"/>
    <property type="project" value="TreeGrafter"/>
</dbReference>
<feature type="chain" id="PRO_5003116489" evidence="11">
    <location>
        <begin position="24"/>
        <end position="330"/>
    </location>
</feature>
<evidence type="ECO:0000256" key="1">
    <source>
        <dbReference type="ARBA" id="ARBA00004752"/>
    </source>
</evidence>
<evidence type="ECO:0000313" key="13">
    <source>
        <dbReference type="EMBL" id="ADJ23322.1"/>
    </source>
</evidence>
<dbReference type="HOGENOM" id="CLU_042399_1_3_5"/>
<dbReference type="FunFam" id="2.40.440.10:FF:000002">
    <property type="entry name" value="L,D-transpeptidase ErfK/SrfK"/>
    <property type="match status" value="1"/>
</dbReference>
<gene>
    <name evidence="13" type="ordered locus">Hden_1510</name>
</gene>
<evidence type="ECO:0000256" key="3">
    <source>
        <dbReference type="ARBA" id="ARBA00022676"/>
    </source>
</evidence>
<feature type="compositionally biased region" description="Polar residues" evidence="10">
    <location>
        <begin position="115"/>
        <end position="124"/>
    </location>
</feature>
<dbReference type="UniPathway" id="UPA00219"/>
<evidence type="ECO:0000256" key="2">
    <source>
        <dbReference type="ARBA" id="ARBA00005992"/>
    </source>
</evidence>
<keyword evidence="4" id="KW-0808">Transferase</keyword>
<keyword evidence="5" id="KW-0378">Hydrolase</keyword>
<dbReference type="RefSeq" id="WP_013215537.1">
    <property type="nucleotide sequence ID" value="NC_014313.1"/>
</dbReference>
<dbReference type="EMBL" id="CP002083">
    <property type="protein sequence ID" value="ADJ23322.1"/>
    <property type="molecule type" value="Genomic_DNA"/>
</dbReference>
<keyword evidence="14" id="KW-1185">Reference proteome</keyword>
<dbReference type="InterPro" id="IPR038063">
    <property type="entry name" value="Transpep_catalytic_dom"/>
</dbReference>
<comment type="pathway">
    <text evidence="1 9">Cell wall biogenesis; peptidoglycan biosynthesis.</text>
</comment>
<feature type="domain" description="L,D-TPase catalytic" evidence="12">
    <location>
        <begin position="150"/>
        <end position="279"/>
    </location>
</feature>
<evidence type="ECO:0000256" key="11">
    <source>
        <dbReference type="SAM" id="SignalP"/>
    </source>
</evidence>